<dbReference type="EMBL" id="SJPI01000003">
    <property type="protein sequence ID" value="TWT49488.1"/>
    <property type="molecule type" value="Genomic_DNA"/>
</dbReference>
<keyword evidence="3" id="KW-1185">Reference proteome</keyword>
<proteinExistence type="predicted"/>
<dbReference type="Proteomes" id="UP000316598">
    <property type="component" value="Unassembled WGS sequence"/>
</dbReference>
<name>A0A5C5WFG2_9BACT</name>
<feature type="region of interest" description="Disordered" evidence="1">
    <location>
        <begin position="73"/>
        <end position="112"/>
    </location>
</feature>
<organism evidence="2 3">
    <name type="scientific">Rubripirellula amarantea</name>
    <dbReference type="NCBI Taxonomy" id="2527999"/>
    <lineage>
        <taxon>Bacteria</taxon>
        <taxon>Pseudomonadati</taxon>
        <taxon>Planctomycetota</taxon>
        <taxon>Planctomycetia</taxon>
        <taxon>Pirellulales</taxon>
        <taxon>Pirellulaceae</taxon>
        <taxon>Rubripirellula</taxon>
    </lineage>
</organism>
<dbReference type="OrthoDB" id="279839at2"/>
<feature type="compositionally biased region" description="Low complexity" evidence="1">
    <location>
        <begin position="11"/>
        <end position="28"/>
    </location>
</feature>
<comment type="caution">
    <text evidence="2">The sequence shown here is derived from an EMBL/GenBank/DDBJ whole genome shotgun (WGS) entry which is preliminary data.</text>
</comment>
<evidence type="ECO:0000256" key="1">
    <source>
        <dbReference type="SAM" id="MobiDB-lite"/>
    </source>
</evidence>
<dbReference type="RefSeq" id="WP_146516987.1">
    <property type="nucleotide sequence ID" value="NZ_SJPI01000003.1"/>
</dbReference>
<dbReference type="AlphaFoldDB" id="A0A5C5WFG2"/>
<sequence>MAGDLEDFLRRAAQQRQAKAAQQRQAQQAPPPRLKPQYSNSRTERTVRSSVEPEEILVAEVIEDENSISARRRRVEQAKQRAKEAEQELARRNQKSSRGSSSQSDRSVASTGDPIADLLANLRRPGGVQQAILLREILDRPEHRW</sequence>
<feature type="compositionally biased region" description="Basic and acidic residues" evidence="1">
    <location>
        <begin position="75"/>
        <end position="91"/>
    </location>
</feature>
<feature type="compositionally biased region" description="Low complexity" evidence="1">
    <location>
        <begin position="96"/>
        <end position="110"/>
    </location>
</feature>
<gene>
    <name evidence="2" type="ORF">Pla22_46850</name>
</gene>
<accession>A0A5C5WFG2</accession>
<evidence type="ECO:0000313" key="3">
    <source>
        <dbReference type="Proteomes" id="UP000316598"/>
    </source>
</evidence>
<evidence type="ECO:0000313" key="2">
    <source>
        <dbReference type="EMBL" id="TWT49488.1"/>
    </source>
</evidence>
<reference evidence="2 3" key="1">
    <citation type="submission" date="2019-02" db="EMBL/GenBank/DDBJ databases">
        <title>Deep-cultivation of Planctomycetes and their phenomic and genomic characterization uncovers novel biology.</title>
        <authorList>
            <person name="Wiegand S."/>
            <person name="Jogler M."/>
            <person name="Boedeker C."/>
            <person name="Pinto D."/>
            <person name="Vollmers J."/>
            <person name="Rivas-Marin E."/>
            <person name="Kohn T."/>
            <person name="Peeters S.H."/>
            <person name="Heuer A."/>
            <person name="Rast P."/>
            <person name="Oberbeckmann S."/>
            <person name="Bunk B."/>
            <person name="Jeske O."/>
            <person name="Meyerdierks A."/>
            <person name="Storesund J.E."/>
            <person name="Kallscheuer N."/>
            <person name="Luecker S."/>
            <person name="Lage O.M."/>
            <person name="Pohl T."/>
            <person name="Merkel B.J."/>
            <person name="Hornburger P."/>
            <person name="Mueller R.-W."/>
            <person name="Bruemmer F."/>
            <person name="Labrenz M."/>
            <person name="Spormann A.M."/>
            <person name="Op Den Camp H."/>
            <person name="Overmann J."/>
            <person name="Amann R."/>
            <person name="Jetten M.S.M."/>
            <person name="Mascher T."/>
            <person name="Medema M.H."/>
            <person name="Devos D.P."/>
            <person name="Kaster A.-K."/>
            <person name="Ovreas L."/>
            <person name="Rohde M."/>
            <person name="Galperin M.Y."/>
            <person name="Jogler C."/>
        </authorList>
    </citation>
    <scope>NUCLEOTIDE SEQUENCE [LARGE SCALE GENOMIC DNA]</scope>
    <source>
        <strain evidence="2 3">Pla22</strain>
    </source>
</reference>
<feature type="region of interest" description="Disordered" evidence="1">
    <location>
        <begin position="11"/>
        <end position="53"/>
    </location>
</feature>
<protein>
    <submittedName>
        <fullName evidence="2">Uncharacterized protein</fullName>
    </submittedName>
</protein>